<accession>A0A6H2H1C3</accession>
<reference evidence="2 3" key="1">
    <citation type="submission" date="2020-04" db="EMBL/GenBank/DDBJ databases">
        <title>Novel Paenibacillus strain UniB2 isolated from commercial digestive syrup.</title>
        <authorList>
            <person name="Thorat V."/>
            <person name="Kirdat K."/>
            <person name="Tiwarekar B."/>
            <person name="Yadav A."/>
        </authorList>
    </citation>
    <scope>NUCLEOTIDE SEQUENCE [LARGE SCALE GENOMIC DNA]</scope>
    <source>
        <strain evidence="2 3">UniB2</strain>
    </source>
</reference>
<dbReference type="InterPro" id="IPR002575">
    <property type="entry name" value="Aminoglycoside_PTrfase"/>
</dbReference>
<dbReference type="Gene3D" id="3.30.200.20">
    <property type="entry name" value="Phosphorylase Kinase, domain 1"/>
    <property type="match status" value="1"/>
</dbReference>
<sequence length="337" mass="37908">MTTAIFFSSPRLGETNGEQLQRMLDRHGLGRLLAWSRTGQGAMNQTLRIETDTGAYIFKGNPLYPGQLEEERWFSEQLATRTKLPLPVPYVMDERTDLFGWSYAIMPCLPGRHLGDLPDDGGEAGAQAAAEALRQIHAWTEPAFGEYDPRNGRIVPFEGGYFSWLSHRVLYWLKDAARFSDIGAEDEAWAEGVLRQAELGFAKLQRASMCMGDFKPGNFLLEDEPGGMRLSGLFDLTNGYFGDPLADLPKLLVYYRSRGRHDRAARFLRACTEGMEADRGWEARLAVHLLHQNVLDWGCLKAMGAADWPEERTFRDWAADWQADLAGWLAAARGETP</sequence>
<dbReference type="InterPro" id="IPR051678">
    <property type="entry name" value="AGP_Transferase"/>
</dbReference>
<protein>
    <submittedName>
        <fullName evidence="2">Aminoglycoside phosphotransferase family protein</fullName>
    </submittedName>
</protein>
<dbReference type="Proteomes" id="UP000502136">
    <property type="component" value="Chromosome"/>
</dbReference>
<evidence type="ECO:0000259" key="1">
    <source>
        <dbReference type="Pfam" id="PF01636"/>
    </source>
</evidence>
<organism evidence="2 3">
    <name type="scientific">Paenibacillus albicereus</name>
    <dbReference type="NCBI Taxonomy" id="2726185"/>
    <lineage>
        <taxon>Bacteria</taxon>
        <taxon>Bacillati</taxon>
        <taxon>Bacillota</taxon>
        <taxon>Bacilli</taxon>
        <taxon>Bacillales</taxon>
        <taxon>Paenibacillaceae</taxon>
        <taxon>Paenibacillus</taxon>
    </lineage>
</organism>
<dbReference type="KEGG" id="palr:HGI30_19365"/>
<dbReference type="PANTHER" id="PTHR21310">
    <property type="entry name" value="AMINOGLYCOSIDE PHOSPHOTRANSFERASE-RELATED-RELATED"/>
    <property type="match status" value="1"/>
</dbReference>
<dbReference type="EMBL" id="CP051428">
    <property type="protein sequence ID" value="QJC53484.1"/>
    <property type="molecule type" value="Genomic_DNA"/>
</dbReference>
<keyword evidence="3" id="KW-1185">Reference proteome</keyword>
<dbReference type="AlphaFoldDB" id="A0A6H2H1C3"/>
<dbReference type="Gene3D" id="3.90.1200.10">
    <property type="match status" value="1"/>
</dbReference>
<evidence type="ECO:0000313" key="2">
    <source>
        <dbReference type="EMBL" id="QJC53484.1"/>
    </source>
</evidence>
<dbReference type="Pfam" id="PF01636">
    <property type="entry name" value="APH"/>
    <property type="match status" value="1"/>
</dbReference>
<dbReference type="InterPro" id="IPR011009">
    <property type="entry name" value="Kinase-like_dom_sf"/>
</dbReference>
<proteinExistence type="predicted"/>
<keyword evidence="2" id="KW-0808">Transferase</keyword>
<dbReference type="RefSeq" id="WP_168909022.1">
    <property type="nucleotide sequence ID" value="NZ_CP051428.1"/>
</dbReference>
<feature type="domain" description="Aminoglycoside phosphotransferase" evidence="1">
    <location>
        <begin position="39"/>
        <end position="280"/>
    </location>
</feature>
<dbReference type="GO" id="GO:0016740">
    <property type="term" value="F:transferase activity"/>
    <property type="evidence" value="ECO:0007669"/>
    <property type="project" value="UniProtKB-KW"/>
</dbReference>
<name>A0A6H2H1C3_9BACL</name>
<dbReference type="SUPFAM" id="SSF56112">
    <property type="entry name" value="Protein kinase-like (PK-like)"/>
    <property type="match status" value="1"/>
</dbReference>
<gene>
    <name evidence="2" type="ORF">HGI30_19365</name>
</gene>
<evidence type="ECO:0000313" key="3">
    <source>
        <dbReference type="Proteomes" id="UP000502136"/>
    </source>
</evidence>